<dbReference type="InterPro" id="IPR001296">
    <property type="entry name" value="Glyco_trans_1"/>
</dbReference>
<dbReference type="InterPro" id="IPR028098">
    <property type="entry name" value="Glyco_trans_4-like_N"/>
</dbReference>
<comment type="caution">
    <text evidence="3">The sequence shown here is derived from an EMBL/GenBank/DDBJ whole genome shotgun (WGS) entry which is preliminary data.</text>
</comment>
<keyword evidence="4" id="KW-1185">Reference proteome</keyword>
<accession>A0ABS6W0K9</accession>
<evidence type="ECO:0000259" key="1">
    <source>
        <dbReference type="Pfam" id="PF00534"/>
    </source>
</evidence>
<dbReference type="CDD" id="cd03801">
    <property type="entry name" value="GT4_PimA-like"/>
    <property type="match status" value="1"/>
</dbReference>
<reference evidence="3 4" key="1">
    <citation type="submission" date="2021-07" db="EMBL/GenBank/DDBJ databases">
        <title>Mesonia aestuariivivens sp. nov., isolated from a tidal flat.</title>
        <authorList>
            <person name="Kim Y.-O."/>
            <person name="Yoon J.-H."/>
        </authorList>
    </citation>
    <scope>NUCLEOTIDE SEQUENCE [LARGE SCALE GENOMIC DNA]</scope>
    <source>
        <strain evidence="3 4">JHPTF-M18</strain>
    </source>
</reference>
<dbReference type="EMBL" id="JAHWDF010000005">
    <property type="protein sequence ID" value="MBW2961385.1"/>
    <property type="molecule type" value="Genomic_DNA"/>
</dbReference>
<sequence length="352" mass="41007">MKQKKIYILHKNGANNHYLGLAHLCKTQNIDLKYREFSVASKLLKSITKANRKLFIKQMTNAFFLVHLLLSKNKKIILGIAPYDSKLSRLLWVLNRHQVFYHTSWTCWDKSFQPKKLKKNAHSVLKVWEKFIENKCKHIFTVTNHTKNEILNNYNLDSNKISVVYHSISNEFLKTTIHKKDNQKSFIYVGRITPEKGIEEMINFFSNNPDLSLTIIGNGKLKNQVLDKSTRKKNIEYIEYVSNRTLLASYIEKKTFLILNSHKTKKWEELFGMVLIEAMSQGTIPISTNHSGPNEIIDENLGFLYKEGDLGKKIKEIIKNQPPLAAMSENCINFSKQFTILENAKRWKKILS</sequence>
<proteinExistence type="predicted"/>
<feature type="domain" description="Glycosyl transferase family 1" evidence="1">
    <location>
        <begin position="176"/>
        <end position="330"/>
    </location>
</feature>
<gene>
    <name evidence="3" type="ORF">KW502_06200</name>
</gene>
<organism evidence="3 4">
    <name type="scientific">Mesonia aestuariivivens</name>
    <dbReference type="NCBI Taxonomy" id="2796128"/>
    <lineage>
        <taxon>Bacteria</taxon>
        <taxon>Pseudomonadati</taxon>
        <taxon>Bacteroidota</taxon>
        <taxon>Flavobacteriia</taxon>
        <taxon>Flavobacteriales</taxon>
        <taxon>Flavobacteriaceae</taxon>
        <taxon>Mesonia</taxon>
    </lineage>
</organism>
<evidence type="ECO:0000313" key="4">
    <source>
        <dbReference type="Proteomes" id="UP000719267"/>
    </source>
</evidence>
<evidence type="ECO:0000313" key="3">
    <source>
        <dbReference type="EMBL" id="MBW2961385.1"/>
    </source>
</evidence>
<dbReference type="Pfam" id="PF00534">
    <property type="entry name" value="Glycos_transf_1"/>
    <property type="match status" value="1"/>
</dbReference>
<dbReference type="Pfam" id="PF13439">
    <property type="entry name" value="Glyco_transf_4"/>
    <property type="match status" value="1"/>
</dbReference>
<dbReference type="PANTHER" id="PTHR45947">
    <property type="entry name" value="SULFOQUINOVOSYL TRANSFERASE SQD2"/>
    <property type="match status" value="1"/>
</dbReference>
<evidence type="ECO:0000259" key="2">
    <source>
        <dbReference type="Pfam" id="PF13439"/>
    </source>
</evidence>
<dbReference type="InterPro" id="IPR050194">
    <property type="entry name" value="Glycosyltransferase_grp1"/>
</dbReference>
<dbReference type="Proteomes" id="UP000719267">
    <property type="component" value="Unassembled WGS sequence"/>
</dbReference>
<feature type="domain" description="Glycosyltransferase subfamily 4-like N-terminal" evidence="2">
    <location>
        <begin position="99"/>
        <end position="168"/>
    </location>
</feature>
<protein>
    <submittedName>
        <fullName evidence="3">Glycosyltransferase family 4 protein</fullName>
    </submittedName>
</protein>
<name>A0ABS6W0K9_9FLAO</name>
<dbReference type="PANTHER" id="PTHR45947:SF3">
    <property type="entry name" value="SULFOQUINOVOSYL TRANSFERASE SQD2"/>
    <property type="match status" value="1"/>
</dbReference>
<dbReference type="RefSeq" id="WP_219039671.1">
    <property type="nucleotide sequence ID" value="NZ_JAHWDF010000005.1"/>
</dbReference>